<reference evidence="1" key="1">
    <citation type="submission" date="2019-04" db="EMBL/GenBank/DDBJ databases">
        <title>Genome assembly of Zosterops borbonicus 15179.</title>
        <authorList>
            <person name="Leroy T."/>
            <person name="Anselmetti Y."/>
            <person name="Tilak M.-K."/>
            <person name="Nabholz B."/>
        </authorList>
    </citation>
    <scope>NUCLEOTIDE SEQUENCE</scope>
    <source>
        <strain evidence="1">HGM_15179</strain>
        <tissue evidence="1">Muscle</tissue>
    </source>
</reference>
<comment type="caution">
    <text evidence="1">The sequence shown here is derived from an EMBL/GenBank/DDBJ whole genome shotgun (WGS) entry which is preliminary data.</text>
</comment>
<dbReference type="Proteomes" id="UP000796761">
    <property type="component" value="Unassembled WGS sequence"/>
</dbReference>
<dbReference type="AlphaFoldDB" id="A0A8K1GXA2"/>
<dbReference type="EMBL" id="SWJQ01000027">
    <property type="protein sequence ID" value="TRZ25359.1"/>
    <property type="molecule type" value="Genomic_DNA"/>
</dbReference>
<proteinExistence type="predicted"/>
<keyword evidence="2" id="KW-1185">Reference proteome</keyword>
<accession>A0A8K1GXA2</accession>
<sequence length="220" mass="24825">MIHDSAEPFHAKIRKTKYKNKHLSEKNFVETEDAEPQGPPKRDLWSRHVNSDLVKGKILFSRSIKEFPVARTSLYHGAKVIKVWSSALACQSQLLFELTLEPSTGSSQVVTSPWSALSFEFQESHVDNMARKNSLKHVQLFSTVMFPCVLLSNFKYPFLLVNCQEGQGSQNELKGEECKNIHTLEESFGSFQGKMGVKPHPGVDGFAQVTVGYHLTLEKE</sequence>
<gene>
    <name evidence="1" type="ORF">HGM15179_001776</name>
</gene>
<protein>
    <submittedName>
        <fullName evidence="1">Uncharacterized protein</fullName>
    </submittedName>
</protein>
<evidence type="ECO:0000313" key="2">
    <source>
        <dbReference type="Proteomes" id="UP000796761"/>
    </source>
</evidence>
<organism evidence="1 2">
    <name type="scientific">Zosterops borbonicus</name>
    <dbReference type="NCBI Taxonomy" id="364589"/>
    <lineage>
        <taxon>Eukaryota</taxon>
        <taxon>Metazoa</taxon>
        <taxon>Chordata</taxon>
        <taxon>Craniata</taxon>
        <taxon>Vertebrata</taxon>
        <taxon>Euteleostomi</taxon>
        <taxon>Archelosauria</taxon>
        <taxon>Archosauria</taxon>
        <taxon>Dinosauria</taxon>
        <taxon>Saurischia</taxon>
        <taxon>Theropoda</taxon>
        <taxon>Coelurosauria</taxon>
        <taxon>Aves</taxon>
        <taxon>Neognathae</taxon>
        <taxon>Neoaves</taxon>
        <taxon>Telluraves</taxon>
        <taxon>Australaves</taxon>
        <taxon>Passeriformes</taxon>
        <taxon>Sylvioidea</taxon>
        <taxon>Zosteropidae</taxon>
        <taxon>Zosterops</taxon>
    </lineage>
</organism>
<evidence type="ECO:0000313" key="1">
    <source>
        <dbReference type="EMBL" id="TRZ25359.1"/>
    </source>
</evidence>
<name>A0A8K1GXA2_9PASS</name>